<reference evidence="1 2" key="1">
    <citation type="journal article" date="2012" name="J. Bacteriol.">
        <title>Complete Genome Sequence of Paenibacillus mucilaginosus 3016, a Bacterium Functional as Microbial Fertilizer.</title>
        <authorList>
            <person name="Ma M."/>
            <person name="Wang Z."/>
            <person name="Li L."/>
            <person name="Jiang X."/>
            <person name="Guan D."/>
            <person name="Cao F."/>
            <person name="Chen H."/>
            <person name="Wang X."/>
            <person name="Shen D."/>
            <person name="Du B."/>
            <person name="Li J."/>
        </authorList>
    </citation>
    <scope>NUCLEOTIDE SEQUENCE [LARGE SCALE GENOMIC DNA]</scope>
    <source>
        <strain evidence="1 2">3016</strain>
    </source>
</reference>
<protein>
    <submittedName>
        <fullName evidence="1">Uncharacterized protein</fullName>
    </submittedName>
</protein>
<dbReference type="HOGENOM" id="CLU_2736229_0_0_9"/>
<keyword evidence="2" id="KW-1185">Reference proteome</keyword>
<evidence type="ECO:0000313" key="1">
    <source>
        <dbReference type="EMBL" id="AFC30315.1"/>
    </source>
</evidence>
<dbReference type="KEGG" id="pmq:PM3016_3482"/>
<evidence type="ECO:0000313" key="2">
    <source>
        <dbReference type="Proteomes" id="UP000007523"/>
    </source>
</evidence>
<dbReference type="Proteomes" id="UP000007523">
    <property type="component" value="Chromosome"/>
</dbReference>
<organism evidence="1 2">
    <name type="scientific">Paenibacillus mucilaginosus 3016</name>
    <dbReference type="NCBI Taxonomy" id="1116391"/>
    <lineage>
        <taxon>Bacteria</taxon>
        <taxon>Bacillati</taxon>
        <taxon>Bacillota</taxon>
        <taxon>Bacilli</taxon>
        <taxon>Bacillales</taxon>
        <taxon>Paenibacillaceae</taxon>
        <taxon>Paenibacillus</taxon>
    </lineage>
</organism>
<dbReference type="EMBL" id="CP003235">
    <property type="protein sequence ID" value="AFC30315.1"/>
    <property type="molecule type" value="Genomic_DNA"/>
</dbReference>
<accession>H6NLD3</accession>
<dbReference type="AlphaFoldDB" id="H6NLD3"/>
<gene>
    <name evidence="1" type="ORF">PM3016_3482</name>
</gene>
<sequence>MYRGSLPQHFIKLGSAAQRRGPFFRYPGIQGPHSKRESPSFLEGLSLFSMLPSMVLRLKPQIEPGQPQAPL</sequence>
<proteinExistence type="predicted"/>
<name>H6NLD3_9BACL</name>